<feature type="transmembrane region" description="Helical" evidence="2">
    <location>
        <begin position="12"/>
        <end position="34"/>
    </location>
</feature>
<evidence type="ECO:0000256" key="1">
    <source>
        <dbReference type="ARBA" id="ARBA00022729"/>
    </source>
</evidence>
<keyword evidence="2" id="KW-0812">Transmembrane</keyword>
<organism evidence="4">
    <name type="scientific">Phytobacter massiliensis</name>
    <dbReference type="NCBI Taxonomy" id="1485952"/>
    <lineage>
        <taxon>Bacteria</taxon>
        <taxon>Pseudomonadati</taxon>
        <taxon>Pseudomonadota</taxon>
        <taxon>Gammaproteobacteria</taxon>
        <taxon>Enterobacterales</taxon>
        <taxon>Enterobacteriaceae</taxon>
        <taxon>Phytobacter</taxon>
    </lineage>
</organism>
<name>A0A6N3BJM0_9ENTR</name>
<protein>
    <submittedName>
        <fullName evidence="4">Phosphate-binding protein PstS 1</fullName>
    </submittedName>
</protein>
<dbReference type="PANTHER" id="PTHR30570">
    <property type="entry name" value="PERIPLASMIC PHOSPHATE BINDING COMPONENT OF PHOSPHATE ABC TRANSPORTER"/>
    <property type="match status" value="1"/>
</dbReference>
<sequence length="506" mass="56768">MTFWWWVRSLLLAWLGVPFLAHGVAFTGLLSFGFGKDLLRLVDTSYSPLVENMLIAILYVSNGGMMFALGWLLAHFTRPAENNALRQCLLLLPALLVLAGWIVTLHLSGYSFSDENYVNLALMELPWGGIVFIALISGWLWAMALIPVGAQVCFTLGCYWRNRHFPDARNSIRLRNIMALLMLGLILVACWQVKVRADKFPPYNRGAMLNENFDIRDYIPGLQGNKLTALRGEPPFKFSEPWPRWDGATAAYPLYASAFYALNTLPYDMSFDETRKCCLALSRTPEAYNNIIADKADIIFVAQPSAGQKKRAREAGVALTYTPFAREAFVFITHVDNPVNSLTQQQVRDIFSGRITNWDSVGGQNRDIEVWQRPADSGSQTTMLAKVMKDTPMLPPQETEVAGGMGGVIRQVAEYQNTKSAIGYTFRYYATKMNTNKDIKLLAIDGIAPTVGNIRNGLYPYTVDVYMVTRQDPNAKTQQIVDWFLSPQGQALVKDVGYSPLYEAEE</sequence>
<proteinExistence type="predicted"/>
<accession>A0A6N3BJM0</accession>
<dbReference type="Pfam" id="PF12849">
    <property type="entry name" value="PBP_like_2"/>
    <property type="match status" value="1"/>
</dbReference>
<keyword evidence="2" id="KW-1133">Transmembrane helix</keyword>
<feature type="transmembrane region" description="Helical" evidence="2">
    <location>
        <begin position="54"/>
        <end position="76"/>
    </location>
</feature>
<dbReference type="RefSeq" id="WP_156565410.1">
    <property type="nucleotide sequence ID" value="NZ_CACRTZ010000006.1"/>
</dbReference>
<dbReference type="AlphaFoldDB" id="A0A6N3BJM0"/>
<keyword evidence="1" id="KW-0732">Signal</keyword>
<keyword evidence="2" id="KW-0472">Membrane</keyword>
<feature type="domain" description="PBP" evidence="3">
    <location>
        <begin position="287"/>
        <end position="487"/>
    </location>
</feature>
<feature type="transmembrane region" description="Helical" evidence="2">
    <location>
        <begin position="127"/>
        <end position="160"/>
    </location>
</feature>
<dbReference type="SUPFAM" id="SSF53850">
    <property type="entry name" value="Periplasmic binding protein-like II"/>
    <property type="match status" value="1"/>
</dbReference>
<evidence type="ECO:0000313" key="4">
    <source>
        <dbReference type="EMBL" id="VYU04495.1"/>
    </source>
</evidence>
<evidence type="ECO:0000259" key="3">
    <source>
        <dbReference type="Pfam" id="PF12849"/>
    </source>
</evidence>
<dbReference type="InterPro" id="IPR050811">
    <property type="entry name" value="Phosphate_ABC_transporter"/>
</dbReference>
<dbReference type="EMBL" id="CACRTZ010000006">
    <property type="protein sequence ID" value="VYU04495.1"/>
    <property type="molecule type" value="Genomic_DNA"/>
</dbReference>
<dbReference type="PANTHER" id="PTHR30570:SF1">
    <property type="entry name" value="PHOSPHATE-BINDING PROTEIN PSTS"/>
    <property type="match status" value="1"/>
</dbReference>
<reference evidence="4" key="1">
    <citation type="submission" date="2019-11" db="EMBL/GenBank/DDBJ databases">
        <authorList>
            <person name="Feng L."/>
        </authorList>
    </citation>
    <scope>NUCLEOTIDE SEQUENCE</scope>
    <source>
        <strain evidence="4">EMassiliensisLFYP7</strain>
    </source>
</reference>
<feature type="transmembrane region" description="Helical" evidence="2">
    <location>
        <begin position="172"/>
        <end position="194"/>
    </location>
</feature>
<feature type="transmembrane region" description="Helical" evidence="2">
    <location>
        <begin position="88"/>
        <end position="107"/>
    </location>
</feature>
<dbReference type="Gene3D" id="3.40.190.10">
    <property type="entry name" value="Periplasmic binding protein-like II"/>
    <property type="match status" value="2"/>
</dbReference>
<evidence type="ECO:0000256" key="2">
    <source>
        <dbReference type="SAM" id="Phobius"/>
    </source>
</evidence>
<gene>
    <name evidence="4" type="primary">pstS1</name>
    <name evidence="4" type="ORF">EMLFYP7_01262</name>
</gene>
<dbReference type="InterPro" id="IPR024370">
    <property type="entry name" value="PBP_domain"/>
</dbReference>